<keyword evidence="5" id="KW-0539">Nucleus</keyword>
<comment type="similarity">
    <text evidence="6">Belongs to the XRCC4-XLF family. XLF subfamily.</text>
</comment>
<comment type="subcellular location">
    <subcellularLocation>
        <location evidence="1">Nucleus</location>
    </subcellularLocation>
</comment>
<dbReference type="PANTHER" id="PTHR32235">
    <property type="entry name" value="NON-HOMOLOGOUS END-JOINING FACTOR 1"/>
    <property type="match status" value="1"/>
</dbReference>
<evidence type="ECO:0000259" key="9">
    <source>
        <dbReference type="Pfam" id="PF09302"/>
    </source>
</evidence>
<reference evidence="12" key="1">
    <citation type="submission" date="2017-02" db="EMBL/GenBank/DDBJ databases">
        <authorList>
            <person name="Tafer H."/>
            <person name="Lopandic K."/>
        </authorList>
    </citation>
    <scope>NUCLEOTIDE SEQUENCE [LARGE SCALE GENOMIC DNA]</scope>
    <source>
        <strain evidence="12">CBS 366.77</strain>
    </source>
</reference>
<dbReference type="GO" id="GO:0032807">
    <property type="term" value="C:DNA ligase IV complex"/>
    <property type="evidence" value="ECO:0007669"/>
    <property type="project" value="TreeGrafter"/>
</dbReference>
<feature type="compositionally biased region" description="Basic and acidic residues" evidence="8">
    <location>
        <begin position="318"/>
        <end position="332"/>
    </location>
</feature>
<accession>A0A3A2ZAB5</accession>
<dbReference type="Proteomes" id="UP000266188">
    <property type="component" value="Unassembled WGS sequence"/>
</dbReference>
<feature type="compositionally biased region" description="Low complexity" evidence="8">
    <location>
        <begin position="537"/>
        <end position="549"/>
    </location>
</feature>
<feature type="compositionally biased region" description="Basic and acidic residues" evidence="8">
    <location>
        <begin position="588"/>
        <end position="606"/>
    </location>
</feature>
<name>A0A3A2ZAB5_9EURO</name>
<dbReference type="STRING" id="2070753.A0A3A2ZAB5"/>
<protein>
    <recommendedName>
        <fullName evidence="7">Non-homologous end-joining factor 1</fullName>
    </recommendedName>
</protein>
<dbReference type="PANTHER" id="PTHR32235:SF1">
    <property type="entry name" value="NON-HOMOLOGOUS END-JOINING FACTOR 1"/>
    <property type="match status" value="1"/>
</dbReference>
<feature type="domain" description="XLF-like N-terminal" evidence="9">
    <location>
        <begin position="5"/>
        <end position="123"/>
    </location>
</feature>
<keyword evidence="2" id="KW-0227">DNA damage</keyword>
<proteinExistence type="inferred from homology"/>
<evidence type="ECO:0000256" key="7">
    <source>
        <dbReference type="ARBA" id="ARBA00044529"/>
    </source>
</evidence>
<gene>
    <name evidence="11" type="ORF">PHISCL_07607</name>
</gene>
<evidence type="ECO:0000259" key="10">
    <source>
        <dbReference type="Pfam" id="PF21928"/>
    </source>
</evidence>
<dbReference type="Pfam" id="PF21928">
    <property type="entry name" value="XLF_CC"/>
    <property type="match status" value="1"/>
</dbReference>
<dbReference type="InterPro" id="IPR038051">
    <property type="entry name" value="XRCC4-like_N_sf"/>
</dbReference>
<dbReference type="GO" id="GO:0006303">
    <property type="term" value="P:double-strand break repair via nonhomologous end joining"/>
    <property type="evidence" value="ECO:0007669"/>
    <property type="project" value="TreeGrafter"/>
</dbReference>
<dbReference type="Pfam" id="PF09302">
    <property type="entry name" value="XLF"/>
    <property type="match status" value="1"/>
</dbReference>
<feature type="compositionally biased region" description="Acidic residues" evidence="8">
    <location>
        <begin position="266"/>
        <end position="277"/>
    </location>
</feature>
<evidence type="ECO:0000256" key="8">
    <source>
        <dbReference type="SAM" id="MobiDB-lite"/>
    </source>
</evidence>
<evidence type="ECO:0000256" key="2">
    <source>
        <dbReference type="ARBA" id="ARBA00022763"/>
    </source>
</evidence>
<feature type="compositionally biased region" description="Pro residues" evidence="8">
    <location>
        <begin position="417"/>
        <end position="431"/>
    </location>
</feature>
<evidence type="ECO:0000256" key="3">
    <source>
        <dbReference type="ARBA" id="ARBA00023125"/>
    </source>
</evidence>
<organism evidence="11 12">
    <name type="scientific">Aspergillus sclerotialis</name>
    <dbReference type="NCBI Taxonomy" id="2070753"/>
    <lineage>
        <taxon>Eukaryota</taxon>
        <taxon>Fungi</taxon>
        <taxon>Dikarya</taxon>
        <taxon>Ascomycota</taxon>
        <taxon>Pezizomycotina</taxon>
        <taxon>Eurotiomycetes</taxon>
        <taxon>Eurotiomycetidae</taxon>
        <taxon>Eurotiales</taxon>
        <taxon>Aspergillaceae</taxon>
        <taxon>Aspergillus</taxon>
        <taxon>Aspergillus subgen. Polypaecilum</taxon>
    </lineage>
</organism>
<evidence type="ECO:0000256" key="6">
    <source>
        <dbReference type="ARBA" id="ARBA00025747"/>
    </source>
</evidence>
<feature type="region of interest" description="Disordered" evidence="8">
    <location>
        <begin position="245"/>
        <end position="616"/>
    </location>
</feature>
<feature type="compositionally biased region" description="Pro residues" evidence="8">
    <location>
        <begin position="376"/>
        <end position="392"/>
    </location>
</feature>
<dbReference type="InterPro" id="IPR053829">
    <property type="entry name" value="XLF-like_CC"/>
</dbReference>
<dbReference type="Gene3D" id="2.170.210.10">
    <property type="entry name" value="DNA double-strand break repair and VJ recombination XRCC4, N-terminal"/>
    <property type="match status" value="1"/>
</dbReference>
<dbReference type="InterPro" id="IPR052287">
    <property type="entry name" value="NHEJ_factor"/>
</dbReference>
<comment type="caution">
    <text evidence="11">The sequence shown here is derived from an EMBL/GenBank/DDBJ whole genome shotgun (WGS) entry which is preliminary data.</text>
</comment>
<dbReference type="OrthoDB" id="2155935at2759"/>
<evidence type="ECO:0000256" key="4">
    <source>
        <dbReference type="ARBA" id="ARBA00023204"/>
    </source>
</evidence>
<keyword evidence="12" id="KW-1185">Reference proteome</keyword>
<dbReference type="InterPro" id="IPR015381">
    <property type="entry name" value="XLF-like_N"/>
</dbReference>
<dbReference type="EMBL" id="MVGC01000343">
    <property type="protein sequence ID" value="RJE20052.1"/>
    <property type="molecule type" value="Genomic_DNA"/>
</dbReference>
<feature type="compositionally biased region" description="Low complexity" evidence="8">
    <location>
        <begin position="460"/>
        <end position="479"/>
    </location>
</feature>
<feature type="compositionally biased region" description="Low complexity" evidence="8">
    <location>
        <begin position="393"/>
        <end position="406"/>
    </location>
</feature>
<dbReference type="CDD" id="cd22285">
    <property type="entry name" value="HD_XLF_N"/>
    <property type="match status" value="1"/>
</dbReference>
<feature type="domain" description="XLF-like coiled-coil region" evidence="10">
    <location>
        <begin position="130"/>
        <end position="177"/>
    </location>
</feature>
<dbReference type="AlphaFoldDB" id="A0A3A2ZAB5"/>
<evidence type="ECO:0000256" key="5">
    <source>
        <dbReference type="ARBA" id="ARBA00023242"/>
    </source>
</evidence>
<evidence type="ECO:0000256" key="1">
    <source>
        <dbReference type="ARBA" id="ARBA00004123"/>
    </source>
</evidence>
<dbReference type="GO" id="GO:0045027">
    <property type="term" value="F:DNA end binding"/>
    <property type="evidence" value="ECO:0007669"/>
    <property type="project" value="TreeGrafter"/>
</dbReference>
<sequence>MTRKWEKLHLATDKDIPPLLFNYTSTSDRYDLYITDLTHLWSEQLSRKAILKRADETNTTIDPSEDAEQFKVLLQKIEETLRGEPGGSVTLNSGRNAGSLELVLLVKLPAPLRPLKWSVYLSKEEHSSSAKHLMFPLLREAAGFETRERALLDHLKQKDWVLAKIFDKIETMGIDLSTVFPGTSGLRGGRKGTTLEQAGKYIKGIAPFDESSWFDEVSKSSPDAGLAVNFVKEISGSVNNVESLGPARDKWWNNLPRHGTTPASIEEPEEELEEEAKEEQQPEAPCDEMEVDAGAGKETEDEFERQETPPRLKQQKQKHTEESPHARTEKQPQKQPAPQKPPPAKPSKPIGVIGGKKPTKKPSPSPSPQPDEETPTPTPSPEPGQEPGPEKPAPTTATTTSAADGETASEESDREPSPPPPKTQPKNPEPAKPQKKGEIGVIGGKKKAKSPSPPPEPAEPADAASSTDSEAAAAPARPALSPPPAKKKQPGRIGVIGGKKKEQPPPPEPEPSKPPEPSPAKRHTKLGIIGGKPKPKPSTSTKEPSSSPPHVAKHEPSRSPSRSPSPSPSKTAPKLKVEPEPEKEETEQEKADRKREELKRTLEAKSKAPVKKKRKF</sequence>
<feature type="compositionally biased region" description="Pro residues" evidence="8">
    <location>
        <begin position="504"/>
        <end position="518"/>
    </location>
</feature>
<evidence type="ECO:0000313" key="11">
    <source>
        <dbReference type="EMBL" id="RJE20052.1"/>
    </source>
</evidence>
<evidence type="ECO:0000313" key="12">
    <source>
        <dbReference type="Proteomes" id="UP000266188"/>
    </source>
</evidence>
<keyword evidence="3" id="KW-0238">DNA-binding</keyword>
<keyword evidence="4" id="KW-0234">DNA repair</keyword>